<evidence type="ECO:0000256" key="2">
    <source>
        <dbReference type="SAM" id="Phobius"/>
    </source>
</evidence>
<dbReference type="InterPro" id="IPR000866">
    <property type="entry name" value="AhpC/TSA"/>
</dbReference>
<evidence type="ECO:0000313" key="4">
    <source>
        <dbReference type="EMBL" id="SHJ48716.1"/>
    </source>
</evidence>
<dbReference type="EMBL" id="FQZZ01000001">
    <property type="protein sequence ID" value="SHJ48716.1"/>
    <property type="molecule type" value="Genomic_DNA"/>
</dbReference>
<proteinExistence type="predicted"/>
<feature type="transmembrane region" description="Helical" evidence="2">
    <location>
        <begin position="7"/>
        <end position="26"/>
    </location>
</feature>
<evidence type="ECO:0000313" key="5">
    <source>
        <dbReference type="Proteomes" id="UP000324252"/>
    </source>
</evidence>
<dbReference type="InterPro" id="IPR050553">
    <property type="entry name" value="Thioredoxin_ResA/DsbE_sf"/>
</dbReference>
<dbReference type="InterPro" id="IPR036249">
    <property type="entry name" value="Thioredoxin-like_sf"/>
</dbReference>
<dbReference type="InterPro" id="IPR013766">
    <property type="entry name" value="Thioredoxin_domain"/>
</dbReference>
<dbReference type="InterPro" id="IPR017937">
    <property type="entry name" value="Thioredoxin_CS"/>
</dbReference>
<dbReference type="Pfam" id="PF00578">
    <property type="entry name" value="AhpC-TSA"/>
    <property type="match status" value="1"/>
</dbReference>
<protein>
    <submittedName>
        <fullName evidence="4">Thiol-disulfide isomerase or thioredoxin</fullName>
    </submittedName>
</protein>
<dbReference type="PANTHER" id="PTHR42852">
    <property type="entry name" value="THIOL:DISULFIDE INTERCHANGE PROTEIN DSBE"/>
    <property type="match status" value="1"/>
</dbReference>
<dbReference type="PROSITE" id="PS51257">
    <property type="entry name" value="PROKAR_LIPOPROTEIN"/>
    <property type="match status" value="1"/>
</dbReference>
<dbReference type="PROSITE" id="PS00194">
    <property type="entry name" value="THIOREDOXIN_1"/>
    <property type="match status" value="1"/>
</dbReference>
<dbReference type="CDD" id="cd02966">
    <property type="entry name" value="TlpA_like_family"/>
    <property type="match status" value="1"/>
</dbReference>
<gene>
    <name evidence="4" type="ORF">SAMN05444142_101409</name>
</gene>
<dbReference type="OrthoDB" id="9799347at2"/>
<dbReference type="GO" id="GO:0016853">
    <property type="term" value="F:isomerase activity"/>
    <property type="evidence" value="ECO:0007669"/>
    <property type="project" value="UniProtKB-KW"/>
</dbReference>
<dbReference type="GO" id="GO:0016209">
    <property type="term" value="F:antioxidant activity"/>
    <property type="evidence" value="ECO:0007669"/>
    <property type="project" value="InterPro"/>
</dbReference>
<organism evidence="4 5">
    <name type="scientific">Lutimaribacter pacificus</name>
    <dbReference type="NCBI Taxonomy" id="391948"/>
    <lineage>
        <taxon>Bacteria</taxon>
        <taxon>Pseudomonadati</taxon>
        <taxon>Pseudomonadota</taxon>
        <taxon>Alphaproteobacteria</taxon>
        <taxon>Rhodobacterales</taxon>
        <taxon>Roseobacteraceae</taxon>
        <taxon>Lutimaribacter</taxon>
    </lineage>
</organism>
<keyword evidence="5" id="KW-1185">Reference proteome</keyword>
<dbReference type="SUPFAM" id="SSF52833">
    <property type="entry name" value="Thioredoxin-like"/>
    <property type="match status" value="1"/>
</dbReference>
<dbReference type="GO" id="GO:0015036">
    <property type="term" value="F:disulfide oxidoreductase activity"/>
    <property type="evidence" value="ECO:0007669"/>
    <property type="project" value="UniProtKB-ARBA"/>
</dbReference>
<name>A0A1H0C4W6_9RHOB</name>
<feature type="domain" description="Thioredoxin" evidence="3">
    <location>
        <begin position="57"/>
        <end position="199"/>
    </location>
</feature>
<dbReference type="RefSeq" id="WP_149786693.1">
    <property type="nucleotide sequence ID" value="NZ_FNIO01000001.1"/>
</dbReference>
<evidence type="ECO:0000256" key="1">
    <source>
        <dbReference type="ARBA" id="ARBA00023284"/>
    </source>
</evidence>
<keyword evidence="2" id="KW-0472">Membrane</keyword>
<dbReference type="Gene3D" id="3.40.30.10">
    <property type="entry name" value="Glutaredoxin"/>
    <property type="match status" value="1"/>
</dbReference>
<keyword evidence="1" id="KW-0676">Redox-active center</keyword>
<reference evidence="4 5" key="1">
    <citation type="submission" date="2016-11" db="EMBL/GenBank/DDBJ databases">
        <authorList>
            <person name="Varghese N."/>
            <person name="Submissions S."/>
        </authorList>
    </citation>
    <scope>NUCLEOTIDE SEQUENCE [LARGE SCALE GENOMIC DNA]</scope>
    <source>
        <strain evidence="4 5">DSM 29620</strain>
    </source>
</reference>
<dbReference type="PROSITE" id="PS51352">
    <property type="entry name" value="THIOREDOXIN_2"/>
    <property type="match status" value="1"/>
</dbReference>
<sequence>MRLKRSLVLYTAIAACAIAAIGWVAVKDPAQVIPAGLENRAALEGLRTGDMKKLQFHAAPKAVPDITFNTAEGGKATLADYAGKVTVVNFWATWCAPCRKEMPMLDALQDELGGDGFEVVTIATGRNAPQAMKAFFDEIGVKHLPLHRDPNSALARGMGVLGLPVTVILSPEGVEVARLTGDADWSSDSAKAILRTMMPTR</sequence>
<dbReference type="PANTHER" id="PTHR42852:SF17">
    <property type="entry name" value="THIOREDOXIN-LIKE PROTEIN HI_1115"/>
    <property type="match status" value="1"/>
</dbReference>
<keyword evidence="2" id="KW-1133">Transmembrane helix</keyword>
<keyword evidence="2" id="KW-0812">Transmembrane</keyword>
<evidence type="ECO:0000259" key="3">
    <source>
        <dbReference type="PROSITE" id="PS51352"/>
    </source>
</evidence>
<keyword evidence="4" id="KW-0413">Isomerase</keyword>
<dbReference type="Proteomes" id="UP000324252">
    <property type="component" value="Unassembled WGS sequence"/>
</dbReference>
<accession>A0A1H0C4W6</accession>
<dbReference type="AlphaFoldDB" id="A0A1H0C4W6"/>